<dbReference type="InterPro" id="IPR007742">
    <property type="entry name" value="NosD_dom"/>
</dbReference>
<dbReference type="SUPFAM" id="SSF51126">
    <property type="entry name" value="Pectin lyase-like"/>
    <property type="match status" value="1"/>
</dbReference>
<dbReference type="Proteomes" id="UP000625527">
    <property type="component" value="Unassembled WGS sequence"/>
</dbReference>
<protein>
    <submittedName>
        <fullName evidence="2">Right-handed parallel beta-helix repeat-containing protein</fullName>
    </submittedName>
</protein>
<reference evidence="2 3" key="1">
    <citation type="submission" date="2020-10" db="EMBL/GenBank/DDBJ databases">
        <title>Myceligenerans pegani sp. nov., an endophytic actinomycete isolated from Peganum harmala L. in Xinjiang, China.</title>
        <authorList>
            <person name="Xin L."/>
        </authorList>
    </citation>
    <scope>NUCLEOTIDE SEQUENCE [LARGE SCALE GENOMIC DNA]</scope>
    <source>
        <strain evidence="2 3">TRM65318</strain>
    </source>
</reference>
<evidence type="ECO:0000259" key="1">
    <source>
        <dbReference type="Pfam" id="PF05048"/>
    </source>
</evidence>
<dbReference type="Gene3D" id="2.160.20.10">
    <property type="entry name" value="Single-stranded right-handed beta-helix, Pectin lyase-like"/>
    <property type="match status" value="1"/>
</dbReference>
<dbReference type="Pfam" id="PF18835">
    <property type="entry name" value="Beta_helix_2"/>
    <property type="match status" value="1"/>
</dbReference>
<evidence type="ECO:0000313" key="2">
    <source>
        <dbReference type="EMBL" id="MBE1875977.1"/>
    </source>
</evidence>
<evidence type="ECO:0000313" key="3">
    <source>
        <dbReference type="Proteomes" id="UP000625527"/>
    </source>
</evidence>
<dbReference type="InterPro" id="IPR040526">
    <property type="entry name" value="Beta_helix_2"/>
</dbReference>
<keyword evidence="3" id="KW-1185">Reference proteome</keyword>
<name>A0ABR9MYX0_9MICO</name>
<feature type="domain" description="Periplasmic copper-binding protein NosD beta helix" evidence="1">
    <location>
        <begin position="147"/>
        <end position="294"/>
    </location>
</feature>
<dbReference type="RefSeq" id="WP_192862547.1">
    <property type="nucleotide sequence ID" value="NZ_JADAQT010000074.1"/>
</dbReference>
<dbReference type="CDD" id="cd21111">
    <property type="entry name" value="IFTase"/>
    <property type="match status" value="1"/>
</dbReference>
<comment type="caution">
    <text evidence="2">The sequence shown here is derived from an EMBL/GenBank/DDBJ whole genome shotgun (WGS) entry which is preliminary data.</text>
</comment>
<dbReference type="Pfam" id="PF05048">
    <property type="entry name" value="NosD"/>
    <property type="match status" value="1"/>
</dbReference>
<sequence>MPSTIYDVTTWTIPSSPGTTAESDIGAIINSIIADIKANQPSQDSKPGAVIYIPPGDYSLKTRILIDISYLQIKGSGHGFTSSSIRYNAGDTSSWHEIWPGGSRIRVENTDGNSEAILIHRDGLPRLSSIELVDFCLDGVSFTPDQNSYQNGKIGVRSTTPTDSLRITGMGMVYLERAIVVIEADALHITDNFLCECGNCVELTGSGQASMVNDNLIGAGPSGFSIFAEHHFGLIISGNNIFPRGRSSVHLKNATNNMVSANRLHAFYSGMVTMEGACHNNLVSANHFLRNAETFPVFQSTPHPEDDLFGLVHVQGSGNTVTSNHFSFDAPGSDITPSGAKPTMVLVKSGDNNYIAMNHHAANVAVNAVVLDGSTTDTKVLDCGSSAEFQALSGATFGFRATP</sequence>
<dbReference type="InterPro" id="IPR012334">
    <property type="entry name" value="Pectin_lyas_fold"/>
</dbReference>
<gene>
    <name evidence="2" type="ORF">IHE71_09665</name>
</gene>
<organism evidence="2 3">
    <name type="scientific">Myceligenerans pegani</name>
    <dbReference type="NCBI Taxonomy" id="2776917"/>
    <lineage>
        <taxon>Bacteria</taxon>
        <taxon>Bacillati</taxon>
        <taxon>Actinomycetota</taxon>
        <taxon>Actinomycetes</taxon>
        <taxon>Micrococcales</taxon>
        <taxon>Promicromonosporaceae</taxon>
        <taxon>Myceligenerans</taxon>
    </lineage>
</organism>
<dbReference type="InterPro" id="IPR011050">
    <property type="entry name" value="Pectin_lyase_fold/virulence"/>
</dbReference>
<proteinExistence type="predicted"/>
<dbReference type="EMBL" id="JADAQT010000074">
    <property type="protein sequence ID" value="MBE1875977.1"/>
    <property type="molecule type" value="Genomic_DNA"/>
</dbReference>
<accession>A0ABR9MYX0</accession>